<keyword evidence="1" id="KW-0472">Membrane</keyword>
<keyword evidence="1" id="KW-1133">Transmembrane helix</keyword>
<accession>A0A0D0BLA8</accession>
<dbReference type="OrthoDB" id="2905268at2759"/>
<name>A0A0D0BLA8_9AGAR</name>
<protein>
    <submittedName>
        <fullName evidence="2">Uncharacterized protein</fullName>
    </submittedName>
</protein>
<evidence type="ECO:0000313" key="3">
    <source>
        <dbReference type="Proteomes" id="UP000053593"/>
    </source>
</evidence>
<feature type="non-terminal residue" evidence="2">
    <location>
        <position position="1"/>
    </location>
</feature>
<feature type="transmembrane region" description="Helical" evidence="1">
    <location>
        <begin position="96"/>
        <end position="118"/>
    </location>
</feature>
<dbReference type="HOGENOM" id="CLU_044614_0_0_1"/>
<feature type="transmembrane region" description="Helical" evidence="1">
    <location>
        <begin position="28"/>
        <end position="48"/>
    </location>
</feature>
<gene>
    <name evidence="2" type="ORF">GYMLUDRAFT_112773</name>
</gene>
<feature type="transmembrane region" description="Helical" evidence="1">
    <location>
        <begin position="55"/>
        <end position="76"/>
    </location>
</feature>
<proteinExistence type="predicted"/>
<reference evidence="2 3" key="1">
    <citation type="submission" date="2014-04" db="EMBL/GenBank/DDBJ databases">
        <title>Evolutionary Origins and Diversification of the Mycorrhizal Mutualists.</title>
        <authorList>
            <consortium name="DOE Joint Genome Institute"/>
            <consortium name="Mycorrhizal Genomics Consortium"/>
            <person name="Kohler A."/>
            <person name="Kuo A."/>
            <person name="Nagy L.G."/>
            <person name="Floudas D."/>
            <person name="Copeland A."/>
            <person name="Barry K.W."/>
            <person name="Cichocki N."/>
            <person name="Veneault-Fourrey C."/>
            <person name="LaButti K."/>
            <person name="Lindquist E.A."/>
            <person name="Lipzen A."/>
            <person name="Lundell T."/>
            <person name="Morin E."/>
            <person name="Murat C."/>
            <person name="Riley R."/>
            <person name="Ohm R."/>
            <person name="Sun H."/>
            <person name="Tunlid A."/>
            <person name="Henrissat B."/>
            <person name="Grigoriev I.V."/>
            <person name="Hibbett D.S."/>
            <person name="Martin F."/>
        </authorList>
    </citation>
    <scope>NUCLEOTIDE SEQUENCE [LARGE SCALE GENOMIC DNA]</scope>
    <source>
        <strain evidence="2 3">FD-317 M1</strain>
    </source>
</reference>
<dbReference type="Proteomes" id="UP000053593">
    <property type="component" value="Unassembled WGS sequence"/>
</dbReference>
<evidence type="ECO:0000256" key="1">
    <source>
        <dbReference type="SAM" id="Phobius"/>
    </source>
</evidence>
<keyword evidence="1" id="KW-0812">Transmembrane</keyword>
<organism evidence="2 3">
    <name type="scientific">Collybiopsis luxurians FD-317 M1</name>
    <dbReference type="NCBI Taxonomy" id="944289"/>
    <lineage>
        <taxon>Eukaryota</taxon>
        <taxon>Fungi</taxon>
        <taxon>Dikarya</taxon>
        <taxon>Basidiomycota</taxon>
        <taxon>Agaricomycotina</taxon>
        <taxon>Agaricomycetes</taxon>
        <taxon>Agaricomycetidae</taxon>
        <taxon>Agaricales</taxon>
        <taxon>Marasmiineae</taxon>
        <taxon>Omphalotaceae</taxon>
        <taxon>Collybiopsis</taxon>
        <taxon>Collybiopsis luxurians</taxon>
    </lineage>
</organism>
<feature type="transmembrane region" description="Helical" evidence="1">
    <location>
        <begin position="130"/>
        <end position="160"/>
    </location>
</feature>
<evidence type="ECO:0000313" key="2">
    <source>
        <dbReference type="EMBL" id="KIK50249.1"/>
    </source>
</evidence>
<keyword evidence="3" id="KW-1185">Reference proteome</keyword>
<sequence>FIDYRNYPGGPNQFTIDFYGTPINMMCFAPYTLMTWFADGLVIFRFYVIFDRLPWILVLPLCIYVGTVGAGIAVLISLPNSSDSFWATKVVKLGIAYWAISAGLNIILTACISARLLIARRRINAIDSRFGVRYISVAAMLVESAALYSTWALVFLITYARNSPVQNLLLPSLGQVQV</sequence>
<dbReference type="EMBL" id="KN834915">
    <property type="protein sequence ID" value="KIK50249.1"/>
    <property type="molecule type" value="Genomic_DNA"/>
</dbReference>
<dbReference type="AlphaFoldDB" id="A0A0D0BLA8"/>
<feature type="non-terminal residue" evidence="2">
    <location>
        <position position="178"/>
    </location>
</feature>